<protein>
    <submittedName>
        <fullName evidence="3">Cyanoexosortase A system-associated protein</fullName>
    </submittedName>
</protein>
<gene>
    <name evidence="3" type="ORF">H6F44_05865</name>
</gene>
<evidence type="ECO:0000313" key="3">
    <source>
        <dbReference type="EMBL" id="MBD2149653.1"/>
    </source>
</evidence>
<dbReference type="EMBL" id="JACJPY010000011">
    <property type="protein sequence ID" value="MBD2149653.1"/>
    <property type="molecule type" value="Genomic_DNA"/>
</dbReference>
<evidence type="ECO:0000256" key="1">
    <source>
        <dbReference type="SAM" id="MobiDB-lite"/>
    </source>
</evidence>
<keyword evidence="4" id="KW-1185">Reference proteome</keyword>
<accession>A0A926US06</accession>
<feature type="transmembrane region" description="Helical" evidence="2">
    <location>
        <begin position="58"/>
        <end position="79"/>
    </location>
</feature>
<proteinExistence type="predicted"/>
<keyword evidence="2" id="KW-0812">Transmembrane</keyword>
<name>A0A926US06_9CYAN</name>
<sequence length="282" mass="32647">MNDLTNEENSNVEQDLNILENKDLDPGLDLEPKPDPNISPEMQSPEVRSPEPKRQYQLRISLLSIFLGGALLILGRSLLDGNIGKPTAFTFPEQIDWTNPNVVPNISPNDKPKVIIDKKEFYGKPRYVSGQSYKYLVDGLPLDLDIRYLFGTEGNILLFLKELANLEIDEDKLRQQVRKNDLGYYLIFEYQNRVYLTACINPRGISTVTREQFDDNASKSATDRVVVIKWLLGQTDLRDRRCLWTVLSTPFNTGGDRAIIDQKLEKVWILWYEWWKIRFPQP</sequence>
<comment type="caution">
    <text evidence="3">The sequence shown here is derived from an EMBL/GenBank/DDBJ whole genome shotgun (WGS) entry which is preliminary data.</text>
</comment>
<feature type="compositionally biased region" description="Basic and acidic residues" evidence="1">
    <location>
        <begin position="20"/>
        <end position="34"/>
    </location>
</feature>
<dbReference type="Proteomes" id="UP000631421">
    <property type="component" value="Unassembled WGS sequence"/>
</dbReference>
<dbReference type="RefSeq" id="WP_190350021.1">
    <property type="nucleotide sequence ID" value="NZ_JACJPY010000011.1"/>
</dbReference>
<evidence type="ECO:0000256" key="2">
    <source>
        <dbReference type="SAM" id="Phobius"/>
    </source>
</evidence>
<keyword evidence="2" id="KW-0472">Membrane</keyword>
<reference evidence="3 4" key="1">
    <citation type="journal article" date="2015" name="ISME J.">
        <title>Draft Genome Sequence of Streptomyces incarnatus NRRL8089, which Produces the Nucleoside Antibiotic Sinefungin.</title>
        <authorList>
            <person name="Oshima K."/>
            <person name="Hattori M."/>
            <person name="Shimizu H."/>
            <person name="Fukuda K."/>
            <person name="Nemoto M."/>
            <person name="Inagaki K."/>
            <person name="Tamura T."/>
        </authorList>
    </citation>
    <scope>NUCLEOTIDE SEQUENCE [LARGE SCALE GENOMIC DNA]</scope>
    <source>
        <strain evidence="3 4">FACHB-1277</strain>
    </source>
</reference>
<evidence type="ECO:0000313" key="4">
    <source>
        <dbReference type="Proteomes" id="UP000631421"/>
    </source>
</evidence>
<keyword evidence="2" id="KW-1133">Transmembrane helix</keyword>
<dbReference type="AlphaFoldDB" id="A0A926US06"/>
<dbReference type="InterPro" id="IPR026411">
    <property type="entry name" value="Cyanosort_A_assoc"/>
</dbReference>
<dbReference type="NCBIfam" id="TIGR04153">
    <property type="entry name" value="cyanosortA_assc"/>
    <property type="match status" value="1"/>
</dbReference>
<feature type="region of interest" description="Disordered" evidence="1">
    <location>
        <begin position="1"/>
        <end position="51"/>
    </location>
</feature>
<organism evidence="3 4">
    <name type="scientific">Pseudanabaena cinerea FACHB-1277</name>
    <dbReference type="NCBI Taxonomy" id="2949581"/>
    <lineage>
        <taxon>Bacteria</taxon>
        <taxon>Bacillati</taxon>
        <taxon>Cyanobacteriota</taxon>
        <taxon>Cyanophyceae</taxon>
        <taxon>Pseudanabaenales</taxon>
        <taxon>Pseudanabaenaceae</taxon>
        <taxon>Pseudanabaena</taxon>
        <taxon>Pseudanabaena cinerea</taxon>
    </lineage>
</organism>